<dbReference type="Proteomes" id="UP001567350">
    <property type="component" value="Unassembled WGS sequence"/>
</dbReference>
<organism evidence="1 2">
    <name type="scientific">Comamonas jiangduensis</name>
    <dbReference type="NCBI Taxonomy" id="1194168"/>
    <lineage>
        <taxon>Bacteria</taxon>
        <taxon>Pseudomonadati</taxon>
        <taxon>Pseudomonadota</taxon>
        <taxon>Betaproteobacteria</taxon>
        <taxon>Burkholderiales</taxon>
        <taxon>Comamonadaceae</taxon>
        <taxon>Comamonas</taxon>
    </lineage>
</organism>
<proteinExistence type="predicted"/>
<dbReference type="RefSeq" id="WP_370892020.1">
    <property type="nucleotide sequence ID" value="NZ_JBGJLR010000009.1"/>
</dbReference>
<gene>
    <name evidence="1" type="ORF">ACBP88_09650</name>
</gene>
<protein>
    <submittedName>
        <fullName evidence="1">Uncharacterized protein</fullName>
    </submittedName>
</protein>
<name>A0ABV4IH35_9BURK</name>
<comment type="caution">
    <text evidence="1">The sequence shown here is derived from an EMBL/GenBank/DDBJ whole genome shotgun (WGS) entry which is preliminary data.</text>
</comment>
<evidence type="ECO:0000313" key="1">
    <source>
        <dbReference type="EMBL" id="MEZ2739708.1"/>
    </source>
</evidence>
<evidence type="ECO:0000313" key="2">
    <source>
        <dbReference type="Proteomes" id="UP001567350"/>
    </source>
</evidence>
<dbReference type="EMBL" id="JBGJLR010000009">
    <property type="protein sequence ID" value="MEZ2739708.1"/>
    <property type="molecule type" value="Genomic_DNA"/>
</dbReference>
<keyword evidence="2" id="KW-1185">Reference proteome</keyword>
<sequence>MSANPKQSDRLTRAEVEALLSAFSPADWQRAQSIASLLCGGVTGWTPNDLLQETLVNFLDGTRTWPPDVHPLVVLKTAMRSIASNARKHNAANPIDQTVTLDSLAADDDEKTRVAHGRVDITPEDQLSGKQQLVALYAKLGGDKELEDLATAWAYGLRGHDARAQLGWDEKTYDKVRQRLQRRLNELDPDRRPK</sequence>
<reference evidence="1 2" key="1">
    <citation type="submission" date="2024-08" db="EMBL/GenBank/DDBJ databases">
        <authorList>
            <person name="Feng Z."/>
            <person name="Ronholm J."/>
        </authorList>
    </citation>
    <scope>NUCLEOTIDE SEQUENCE [LARGE SCALE GENOMIC DNA]</scope>
    <source>
        <strain evidence="1 2">4-AB0-8</strain>
    </source>
</reference>
<accession>A0ABV4IH35</accession>